<dbReference type="PANTHER" id="PTHR43673:SF2">
    <property type="entry name" value="NITROREDUCTASE"/>
    <property type="match status" value="1"/>
</dbReference>
<evidence type="ECO:0000256" key="6">
    <source>
        <dbReference type="ARBA" id="ARBA00023002"/>
    </source>
</evidence>
<name>A0A5F2AZT5_9LEPT</name>
<keyword evidence="4" id="KW-0288">FMN</keyword>
<comment type="cofactor">
    <cofactor evidence="1">
        <name>FMN</name>
        <dbReference type="ChEBI" id="CHEBI:58210"/>
    </cofactor>
</comment>
<dbReference type="InterPro" id="IPR029479">
    <property type="entry name" value="Nitroreductase"/>
</dbReference>
<dbReference type="Gene3D" id="3.40.109.10">
    <property type="entry name" value="NADH Oxidase"/>
    <property type="match status" value="1"/>
</dbReference>
<feature type="domain" description="Nitroreductase" evidence="7">
    <location>
        <begin position="10"/>
        <end position="185"/>
    </location>
</feature>
<evidence type="ECO:0000259" key="7">
    <source>
        <dbReference type="Pfam" id="PF00881"/>
    </source>
</evidence>
<keyword evidence="6" id="KW-0560">Oxidoreductase</keyword>
<sequence>MMDLLEKMNWRYATKRMTGEKLPPEKVERIVESIRLTASGFGLQPYNVLVIEDEELKRRILPVANNQPQIVESSHLLIFAAWDGITENKIENHIQLVANTRNIPAESLQGFKNSMLGWLKSHTHESSFNWAARQTYIALGTGIVAAAVEDVDATPMEGFNAAGLDELLGLKEKGLRSTSILALGYRDADKDHLVNAPKVRKSKEDFVIRDSSLATV</sequence>
<dbReference type="InterPro" id="IPR000415">
    <property type="entry name" value="Nitroreductase-like"/>
</dbReference>
<dbReference type="Pfam" id="PF00881">
    <property type="entry name" value="Nitroreductase"/>
    <property type="match status" value="1"/>
</dbReference>
<dbReference type="InterPro" id="IPR033878">
    <property type="entry name" value="NfsB-like"/>
</dbReference>
<comment type="similarity">
    <text evidence="2">Belongs to the nitroreductase family.</text>
</comment>
<evidence type="ECO:0000313" key="8">
    <source>
        <dbReference type="EMBL" id="TGL97043.1"/>
    </source>
</evidence>
<dbReference type="CDD" id="cd02149">
    <property type="entry name" value="NfsB-like"/>
    <property type="match status" value="1"/>
</dbReference>
<protein>
    <submittedName>
        <fullName evidence="8">NAD(P)H-dependent oxidoreductase</fullName>
    </submittedName>
</protein>
<dbReference type="Proteomes" id="UP000298429">
    <property type="component" value="Unassembled WGS sequence"/>
</dbReference>
<gene>
    <name evidence="8" type="ORF">EHQ76_15690</name>
</gene>
<evidence type="ECO:0000256" key="1">
    <source>
        <dbReference type="ARBA" id="ARBA00001917"/>
    </source>
</evidence>
<organism evidence="8 9">
    <name type="scientific">Leptospira barantonii</name>
    <dbReference type="NCBI Taxonomy" id="2023184"/>
    <lineage>
        <taxon>Bacteria</taxon>
        <taxon>Pseudomonadati</taxon>
        <taxon>Spirochaetota</taxon>
        <taxon>Spirochaetia</taxon>
        <taxon>Leptospirales</taxon>
        <taxon>Leptospiraceae</taxon>
        <taxon>Leptospira</taxon>
    </lineage>
</organism>
<evidence type="ECO:0000256" key="5">
    <source>
        <dbReference type="ARBA" id="ARBA00022857"/>
    </source>
</evidence>
<reference evidence="8 9" key="1">
    <citation type="journal article" date="2019" name="PLoS Negl. Trop. Dis.">
        <title>Revisiting the worldwide diversity of Leptospira species in the environment.</title>
        <authorList>
            <person name="Vincent A.T."/>
            <person name="Schiettekatte O."/>
            <person name="Bourhy P."/>
            <person name="Veyrier F.J."/>
            <person name="Picardeau M."/>
        </authorList>
    </citation>
    <scope>NUCLEOTIDE SEQUENCE [LARGE SCALE GENOMIC DNA]</scope>
    <source>
        <strain evidence="8 9">201702444</strain>
    </source>
</reference>
<evidence type="ECO:0000256" key="2">
    <source>
        <dbReference type="ARBA" id="ARBA00007118"/>
    </source>
</evidence>
<dbReference type="AlphaFoldDB" id="A0A5F2AZT5"/>
<proteinExistence type="inferred from homology"/>
<evidence type="ECO:0000256" key="4">
    <source>
        <dbReference type="ARBA" id="ARBA00022643"/>
    </source>
</evidence>
<dbReference type="EMBL" id="RQGN01000085">
    <property type="protein sequence ID" value="TGL97043.1"/>
    <property type="molecule type" value="Genomic_DNA"/>
</dbReference>
<dbReference type="PANTHER" id="PTHR43673">
    <property type="entry name" value="NAD(P)H NITROREDUCTASE YDGI-RELATED"/>
    <property type="match status" value="1"/>
</dbReference>
<accession>A0A5F2AZT5</accession>
<dbReference type="OrthoDB" id="9812105at2"/>
<evidence type="ECO:0000256" key="3">
    <source>
        <dbReference type="ARBA" id="ARBA00022630"/>
    </source>
</evidence>
<dbReference type="GO" id="GO:0016491">
    <property type="term" value="F:oxidoreductase activity"/>
    <property type="evidence" value="ECO:0007669"/>
    <property type="project" value="UniProtKB-KW"/>
</dbReference>
<dbReference type="SUPFAM" id="SSF55469">
    <property type="entry name" value="FMN-dependent nitroreductase-like"/>
    <property type="match status" value="1"/>
</dbReference>
<evidence type="ECO:0000313" key="9">
    <source>
        <dbReference type="Proteomes" id="UP000298429"/>
    </source>
</evidence>
<comment type="caution">
    <text evidence="8">The sequence shown here is derived from an EMBL/GenBank/DDBJ whole genome shotgun (WGS) entry which is preliminary data.</text>
</comment>
<keyword evidence="5" id="KW-0521">NADP</keyword>
<keyword evidence="3" id="KW-0285">Flavoprotein</keyword>